<accession>A0A4S8MNN6</accession>
<dbReference type="EMBL" id="ML179056">
    <property type="protein sequence ID" value="THV04432.1"/>
    <property type="molecule type" value="Genomic_DNA"/>
</dbReference>
<keyword evidence="2" id="KW-1185">Reference proteome</keyword>
<sequence length="52" mass="5511">MAILATSMAEAVDESRPWVKLSQLTISNLATLFLATPETPLIPSPNGLCRAA</sequence>
<proteinExistence type="predicted"/>
<dbReference type="Proteomes" id="UP000297245">
    <property type="component" value="Unassembled WGS sequence"/>
</dbReference>
<dbReference type="AlphaFoldDB" id="A0A4S8MNN6"/>
<evidence type="ECO:0000313" key="2">
    <source>
        <dbReference type="Proteomes" id="UP000297245"/>
    </source>
</evidence>
<protein>
    <submittedName>
        <fullName evidence="1">Uncharacterized protein</fullName>
    </submittedName>
</protein>
<reference evidence="1 2" key="1">
    <citation type="journal article" date="2019" name="Nat. Ecol. Evol.">
        <title>Megaphylogeny resolves global patterns of mushroom evolution.</title>
        <authorList>
            <person name="Varga T."/>
            <person name="Krizsan K."/>
            <person name="Foldi C."/>
            <person name="Dima B."/>
            <person name="Sanchez-Garcia M."/>
            <person name="Sanchez-Ramirez S."/>
            <person name="Szollosi G.J."/>
            <person name="Szarkandi J.G."/>
            <person name="Papp V."/>
            <person name="Albert L."/>
            <person name="Andreopoulos W."/>
            <person name="Angelini C."/>
            <person name="Antonin V."/>
            <person name="Barry K.W."/>
            <person name="Bougher N.L."/>
            <person name="Buchanan P."/>
            <person name="Buyck B."/>
            <person name="Bense V."/>
            <person name="Catcheside P."/>
            <person name="Chovatia M."/>
            <person name="Cooper J."/>
            <person name="Damon W."/>
            <person name="Desjardin D."/>
            <person name="Finy P."/>
            <person name="Geml J."/>
            <person name="Haridas S."/>
            <person name="Hughes K."/>
            <person name="Justo A."/>
            <person name="Karasinski D."/>
            <person name="Kautmanova I."/>
            <person name="Kiss B."/>
            <person name="Kocsube S."/>
            <person name="Kotiranta H."/>
            <person name="LaButti K.M."/>
            <person name="Lechner B.E."/>
            <person name="Liimatainen K."/>
            <person name="Lipzen A."/>
            <person name="Lukacs Z."/>
            <person name="Mihaltcheva S."/>
            <person name="Morgado L.N."/>
            <person name="Niskanen T."/>
            <person name="Noordeloos M.E."/>
            <person name="Ohm R.A."/>
            <person name="Ortiz-Santana B."/>
            <person name="Ovrebo C."/>
            <person name="Racz N."/>
            <person name="Riley R."/>
            <person name="Savchenko A."/>
            <person name="Shiryaev A."/>
            <person name="Soop K."/>
            <person name="Spirin V."/>
            <person name="Szebenyi C."/>
            <person name="Tomsovsky M."/>
            <person name="Tulloss R.E."/>
            <person name="Uehling J."/>
            <person name="Grigoriev I.V."/>
            <person name="Vagvolgyi C."/>
            <person name="Papp T."/>
            <person name="Martin F.M."/>
            <person name="Miettinen O."/>
            <person name="Hibbett D.S."/>
            <person name="Nagy L.G."/>
        </authorList>
    </citation>
    <scope>NUCLEOTIDE SEQUENCE [LARGE SCALE GENOMIC DNA]</scope>
    <source>
        <strain evidence="1 2">CBS 962.96</strain>
    </source>
</reference>
<gene>
    <name evidence="1" type="ORF">K435DRAFT_774408</name>
</gene>
<name>A0A4S8MNN6_DENBC</name>
<evidence type="ECO:0000313" key="1">
    <source>
        <dbReference type="EMBL" id="THV04432.1"/>
    </source>
</evidence>
<organism evidence="1 2">
    <name type="scientific">Dendrothele bispora (strain CBS 962.96)</name>
    <dbReference type="NCBI Taxonomy" id="1314807"/>
    <lineage>
        <taxon>Eukaryota</taxon>
        <taxon>Fungi</taxon>
        <taxon>Dikarya</taxon>
        <taxon>Basidiomycota</taxon>
        <taxon>Agaricomycotina</taxon>
        <taxon>Agaricomycetes</taxon>
        <taxon>Agaricomycetidae</taxon>
        <taxon>Agaricales</taxon>
        <taxon>Agaricales incertae sedis</taxon>
        <taxon>Dendrothele</taxon>
    </lineage>
</organism>